<evidence type="ECO:0000313" key="1">
    <source>
        <dbReference type="EMBL" id="QAX81711.1"/>
    </source>
</evidence>
<name>A0ABX5R8T1_9PSED</name>
<accession>A0ABX5R8T1</accession>
<evidence type="ECO:0000313" key="2">
    <source>
        <dbReference type="Proteomes" id="UP000288953"/>
    </source>
</evidence>
<protein>
    <submittedName>
        <fullName evidence="1">Uncharacterized protein</fullName>
    </submittedName>
</protein>
<organism evidence="1 2">
    <name type="scientific">Candidatus Pseudomonas adelgestsugas</name>
    <dbReference type="NCBI Taxonomy" id="1302376"/>
    <lineage>
        <taxon>Bacteria</taxon>
        <taxon>Pseudomonadati</taxon>
        <taxon>Pseudomonadota</taxon>
        <taxon>Gammaproteobacteria</taxon>
        <taxon>Pseudomonadales</taxon>
        <taxon>Pseudomonadaceae</taxon>
        <taxon>Pseudomonas</taxon>
    </lineage>
</organism>
<keyword evidence="2" id="KW-1185">Reference proteome</keyword>
<dbReference type="EMBL" id="CP026512">
    <property type="protein sequence ID" value="QAX81711.1"/>
    <property type="molecule type" value="Genomic_DNA"/>
</dbReference>
<dbReference type="Proteomes" id="UP000288953">
    <property type="component" value="Chromosome"/>
</dbReference>
<gene>
    <name evidence="1" type="ORF">C3B55_00357</name>
</gene>
<sequence length="37" mass="4130">MLHHLLMSRLEISCNDPTYKFKRLSATAVIPTAAATK</sequence>
<proteinExistence type="predicted"/>
<reference evidence="1 2" key="1">
    <citation type="journal article" date="2018" name="Genome Biol. Evol.">
        <title>Partnering With a Pest: Genomes of Hemlock Woolly Adelgid Symbionts Reveal Atypical Nutritional Provisioning Patterns in Dual-Obligate Bacteria.</title>
        <authorList>
            <person name="Weglarz K.M."/>
            <person name="Havill N.P."/>
            <person name="Burke G.R."/>
            <person name="von Dohlen C.D."/>
        </authorList>
    </citation>
    <scope>NUCLEOTIDE SEQUENCE [LARGE SCALE GENOMIC DNA]</scope>
    <source>
        <strain evidence="1 2">HWA_ENA</strain>
    </source>
</reference>